<dbReference type="InterPro" id="IPR041679">
    <property type="entry name" value="DNA2/NAM7-like_C"/>
</dbReference>
<dbReference type="PANTHER" id="PTHR43788">
    <property type="entry name" value="DNA2/NAM7 HELICASE FAMILY MEMBER"/>
    <property type="match status" value="1"/>
</dbReference>
<reference evidence="8" key="1">
    <citation type="journal article" date="2012" name="Nature">
        <title>The oyster genome reveals stress adaptation and complexity of shell formation.</title>
        <authorList>
            <person name="Zhang G."/>
            <person name="Fang X."/>
            <person name="Guo X."/>
            <person name="Li L."/>
            <person name="Luo R."/>
            <person name="Xu F."/>
            <person name="Yang P."/>
            <person name="Zhang L."/>
            <person name="Wang X."/>
            <person name="Qi H."/>
            <person name="Xiong Z."/>
            <person name="Que H."/>
            <person name="Xie Y."/>
            <person name="Holland P.W."/>
            <person name="Paps J."/>
            <person name="Zhu Y."/>
            <person name="Wu F."/>
            <person name="Chen Y."/>
            <person name="Wang J."/>
            <person name="Peng C."/>
            <person name="Meng J."/>
            <person name="Yang L."/>
            <person name="Liu J."/>
            <person name="Wen B."/>
            <person name="Zhang N."/>
            <person name="Huang Z."/>
            <person name="Zhu Q."/>
            <person name="Feng Y."/>
            <person name="Mount A."/>
            <person name="Hedgecock D."/>
            <person name="Xu Z."/>
            <person name="Liu Y."/>
            <person name="Domazet-Loso T."/>
            <person name="Du Y."/>
            <person name="Sun X."/>
            <person name="Zhang S."/>
            <person name="Liu B."/>
            <person name="Cheng P."/>
            <person name="Jiang X."/>
            <person name="Li J."/>
            <person name="Fan D."/>
            <person name="Wang W."/>
            <person name="Fu W."/>
            <person name="Wang T."/>
            <person name="Wang B."/>
            <person name="Zhang J."/>
            <person name="Peng Z."/>
            <person name="Li Y."/>
            <person name="Li N."/>
            <person name="Wang J."/>
            <person name="Chen M."/>
            <person name="He Y."/>
            <person name="Tan F."/>
            <person name="Song X."/>
            <person name="Zheng Q."/>
            <person name="Huang R."/>
            <person name="Yang H."/>
            <person name="Du X."/>
            <person name="Chen L."/>
            <person name="Yang M."/>
            <person name="Gaffney P.M."/>
            <person name="Wang S."/>
            <person name="Luo L."/>
            <person name="She Z."/>
            <person name="Ming Y."/>
            <person name="Huang W."/>
            <person name="Zhang S."/>
            <person name="Huang B."/>
            <person name="Zhang Y."/>
            <person name="Qu T."/>
            <person name="Ni P."/>
            <person name="Miao G."/>
            <person name="Wang J."/>
            <person name="Wang Q."/>
            <person name="Steinberg C.E."/>
            <person name="Wang H."/>
            <person name="Li N."/>
            <person name="Qian L."/>
            <person name="Zhang G."/>
            <person name="Li Y."/>
            <person name="Yang H."/>
            <person name="Liu X."/>
            <person name="Wang J."/>
            <person name="Yin Y."/>
            <person name="Wang J."/>
        </authorList>
    </citation>
    <scope>NUCLEOTIDE SEQUENCE [LARGE SCALE GENOMIC DNA]</scope>
    <source>
        <strain evidence="8">05x7-T-G4-1.051#20</strain>
    </source>
</reference>
<dbReference type="Gene3D" id="3.40.50.300">
    <property type="entry name" value="P-loop containing nucleotide triphosphate hydrolases"/>
    <property type="match status" value="2"/>
</dbReference>
<feature type="domain" description="DNA2/NAM7 helicase-like C-terminal" evidence="7">
    <location>
        <begin position="485"/>
        <end position="695"/>
    </location>
</feature>
<dbReference type="AlphaFoldDB" id="K1QLW7"/>
<evidence type="ECO:0000259" key="6">
    <source>
        <dbReference type="Pfam" id="PF13086"/>
    </source>
</evidence>
<name>K1QLW7_MAGGI</name>
<organism evidence="8">
    <name type="scientific">Magallana gigas</name>
    <name type="common">Pacific oyster</name>
    <name type="synonym">Crassostrea gigas</name>
    <dbReference type="NCBI Taxonomy" id="29159"/>
    <lineage>
        <taxon>Eukaryota</taxon>
        <taxon>Metazoa</taxon>
        <taxon>Spiralia</taxon>
        <taxon>Lophotrochozoa</taxon>
        <taxon>Mollusca</taxon>
        <taxon>Bivalvia</taxon>
        <taxon>Autobranchia</taxon>
        <taxon>Pteriomorphia</taxon>
        <taxon>Ostreida</taxon>
        <taxon>Ostreoidea</taxon>
        <taxon>Ostreidae</taxon>
        <taxon>Magallana</taxon>
    </lineage>
</organism>
<dbReference type="Pfam" id="PF13087">
    <property type="entry name" value="AAA_12"/>
    <property type="match status" value="1"/>
</dbReference>
<gene>
    <name evidence="8" type="ORF">CGI_10017666</name>
</gene>
<evidence type="ECO:0000256" key="4">
    <source>
        <dbReference type="ARBA" id="ARBA00022806"/>
    </source>
</evidence>
<dbReference type="PANTHER" id="PTHR43788:SF16">
    <property type="entry name" value="HELICASE WITH ZINC FINGER 2"/>
    <property type="match status" value="1"/>
</dbReference>
<dbReference type="HOGENOM" id="CLU_422895_0_0_1"/>
<evidence type="ECO:0000259" key="7">
    <source>
        <dbReference type="Pfam" id="PF13087"/>
    </source>
</evidence>
<keyword evidence="4" id="KW-0347">Helicase</keyword>
<comment type="similarity">
    <text evidence="1">Belongs to the DNA2/NAM7 helicase family.</text>
</comment>
<dbReference type="InterPro" id="IPR027417">
    <property type="entry name" value="P-loop_NTPase"/>
</dbReference>
<dbReference type="GO" id="GO:0005524">
    <property type="term" value="F:ATP binding"/>
    <property type="evidence" value="ECO:0007669"/>
    <property type="project" value="UniProtKB-KW"/>
</dbReference>
<evidence type="ECO:0000256" key="1">
    <source>
        <dbReference type="ARBA" id="ARBA00007913"/>
    </source>
</evidence>
<keyword evidence="3" id="KW-0378">Hydrolase</keyword>
<keyword evidence="5" id="KW-0067">ATP-binding</keyword>
<keyword evidence="2" id="KW-0547">Nucleotide-binding</keyword>
<dbReference type="EMBL" id="JH818674">
    <property type="protein sequence ID" value="EKC37842.1"/>
    <property type="molecule type" value="Genomic_DNA"/>
</dbReference>
<accession>K1QLW7</accession>
<dbReference type="InterPro" id="IPR041677">
    <property type="entry name" value="DNA2/NAM7_AAA_11"/>
</dbReference>
<sequence length="731" mass="82772">MCTNDDPCSNQQVRACWDTVNDVSSEVRGGTFAQQTCSYSLSFIYGQLLHIQMCADAQRGMLTPMPQLLDITPNVKICMQHTRDPLGILTSTATKPAKEKYTSLKQYIDTWMPIFSMEVATQTVDGDSLTINDLPVTFRTDGGAFSLKHSFLEKRDIEFTSHSVDLLDIDDDEKDDTKEENKRFYMSGRIELYVKWLESASDLAKAIALRKTTPALDKIHLDLGGKIRSPSKVLESEIGYNDNQTKAIKKALMSSFSLIQGPPGTGKTLTGVALIKLFCIINQQYFESNKGNKHVVLYCGPSNKSVDLVTANLKHNCGALKILRMYGGALECKDYPIPGKVFSITRADSTPDESLKDVSLHQIIRKPGNQYAEKLKDFDRKFQSEEKIEFREVKEYKKFIAKAVREEIPKYDVILCTTSVATSSRLLNASGRSIYQLLIDEAGMCTEPESIATIVATQAKQVVLIGDHKQLQPVVLCQEAENLGLQRSLFERYAESDLSDKVLTLLTNQYRMHPSLCRFPSFAFYEKQLVTKKSPKFEVLEPLSIWRDNKNPLIFCHTEGEEEYLANISEEGNVMSKFNTAEIDQVEKVYVCLVKKEGVLPENINIMSQYNAQCSKIKDRLKKHHVQHVNTVVGSQGGEWDYVIFSLVRSLPEYRIEPNPTDGWRKENLGFINDDHQINVALTRARKGLVIIGNKRLMKCNDIFNKLLEDYGRHGCLDDAENFPPVQKRRK</sequence>
<proteinExistence type="inferred from homology"/>
<protein>
    <submittedName>
        <fullName evidence="8">Uncharacterized protein</fullName>
    </submittedName>
</protein>
<dbReference type="InParanoid" id="K1QLW7"/>
<dbReference type="GO" id="GO:0043139">
    <property type="term" value="F:5'-3' DNA helicase activity"/>
    <property type="evidence" value="ECO:0007669"/>
    <property type="project" value="TreeGrafter"/>
</dbReference>
<evidence type="ECO:0000256" key="3">
    <source>
        <dbReference type="ARBA" id="ARBA00022801"/>
    </source>
</evidence>
<evidence type="ECO:0000313" key="8">
    <source>
        <dbReference type="EMBL" id="EKC37842.1"/>
    </source>
</evidence>
<evidence type="ECO:0000256" key="5">
    <source>
        <dbReference type="ARBA" id="ARBA00022840"/>
    </source>
</evidence>
<dbReference type="InterPro" id="IPR050534">
    <property type="entry name" value="Coronavir_polyprotein_1ab"/>
</dbReference>
<dbReference type="Pfam" id="PF13086">
    <property type="entry name" value="AAA_11"/>
    <property type="match status" value="1"/>
</dbReference>
<dbReference type="SUPFAM" id="SSF52540">
    <property type="entry name" value="P-loop containing nucleoside triphosphate hydrolases"/>
    <property type="match status" value="1"/>
</dbReference>
<dbReference type="GO" id="GO:0016787">
    <property type="term" value="F:hydrolase activity"/>
    <property type="evidence" value="ECO:0007669"/>
    <property type="project" value="UniProtKB-KW"/>
</dbReference>
<feature type="domain" description="DNA2/NAM7 helicase helicase" evidence="6">
    <location>
        <begin position="240"/>
        <end position="476"/>
    </location>
</feature>
<dbReference type="InterPro" id="IPR047187">
    <property type="entry name" value="SF1_C_Upf1"/>
</dbReference>
<dbReference type="CDD" id="cd18808">
    <property type="entry name" value="SF1_C_Upf1"/>
    <property type="match status" value="1"/>
</dbReference>
<evidence type="ECO:0000256" key="2">
    <source>
        <dbReference type="ARBA" id="ARBA00022741"/>
    </source>
</evidence>